<evidence type="ECO:0000313" key="3">
    <source>
        <dbReference type="Proteomes" id="UP001295444"/>
    </source>
</evidence>
<gene>
    <name evidence="2" type="ORF">PECUL_23A029911</name>
</gene>
<keyword evidence="3" id="KW-1185">Reference proteome</keyword>
<reference evidence="2" key="1">
    <citation type="submission" date="2022-03" db="EMBL/GenBank/DDBJ databases">
        <authorList>
            <person name="Alioto T."/>
            <person name="Alioto T."/>
            <person name="Gomez Garrido J."/>
        </authorList>
    </citation>
    <scope>NUCLEOTIDE SEQUENCE</scope>
</reference>
<protein>
    <submittedName>
        <fullName evidence="2">Uncharacterized protein</fullName>
    </submittedName>
</protein>
<feature type="region of interest" description="Disordered" evidence="1">
    <location>
        <begin position="77"/>
        <end position="96"/>
    </location>
</feature>
<sequence>METGHDPEGQNRSLMEAFDHICAAFWEQIRLCAKTAAGLSSQKADTATPKHGTLEGTEETEEAPTKLDTEELLHTQAWRPNLPGTGTQTQLPLHNS</sequence>
<evidence type="ECO:0000313" key="2">
    <source>
        <dbReference type="EMBL" id="CAH2225295.1"/>
    </source>
</evidence>
<dbReference type="AlphaFoldDB" id="A0AAD1R777"/>
<dbReference type="Proteomes" id="UP001295444">
    <property type="component" value="Chromosome 01"/>
</dbReference>
<name>A0AAD1R777_PELCU</name>
<evidence type="ECO:0000256" key="1">
    <source>
        <dbReference type="SAM" id="MobiDB-lite"/>
    </source>
</evidence>
<feature type="region of interest" description="Disordered" evidence="1">
    <location>
        <begin position="37"/>
        <end position="66"/>
    </location>
</feature>
<proteinExistence type="predicted"/>
<accession>A0AAD1R777</accession>
<organism evidence="2 3">
    <name type="scientific">Pelobates cultripes</name>
    <name type="common">Western spadefoot toad</name>
    <dbReference type="NCBI Taxonomy" id="61616"/>
    <lineage>
        <taxon>Eukaryota</taxon>
        <taxon>Metazoa</taxon>
        <taxon>Chordata</taxon>
        <taxon>Craniata</taxon>
        <taxon>Vertebrata</taxon>
        <taxon>Euteleostomi</taxon>
        <taxon>Amphibia</taxon>
        <taxon>Batrachia</taxon>
        <taxon>Anura</taxon>
        <taxon>Pelobatoidea</taxon>
        <taxon>Pelobatidae</taxon>
        <taxon>Pelobates</taxon>
    </lineage>
</organism>
<dbReference type="EMBL" id="OW240912">
    <property type="protein sequence ID" value="CAH2225295.1"/>
    <property type="molecule type" value="Genomic_DNA"/>
</dbReference>
<feature type="compositionally biased region" description="Polar residues" evidence="1">
    <location>
        <begin position="84"/>
        <end position="96"/>
    </location>
</feature>